<feature type="transmembrane region" description="Helical" evidence="14">
    <location>
        <begin position="147"/>
        <end position="169"/>
    </location>
</feature>
<keyword evidence="11 14" id="KW-0472">Membrane</keyword>
<evidence type="ECO:0000256" key="8">
    <source>
        <dbReference type="ARBA" id="ARBA00022982"/>
    </source>
</evidence>
<proteinExistence type="inferred from homology"/>
<evidence type="ECO:0000259" key="15">
    <source>
        <dbReference type="SMART" id="SM00867"/>
    </source>
</evidence>
<sequence length="419" mass="44029">MQAVNTEASYGSLARAFHWLTALLILTVFPLGLYAENLPYANSEELAFKAQMFSIHKTLGIATFFVALARILWALSQKHPAPLHPERRLETFAAEAVHYALYLALIIVPLSGWIGHAATSGFAPILWPFGDDLPLVPKSPLVEAVAAGVHVTAIWVLAAALFLHIAGALKHALIDRDATLARMVSGVKAGTPAPGHSSQLAKLAALAVYLLVIGYAWQLAQQPEAAPSALAEAGSEAGAEAQPAPPAATTGSAASESAANWQVESGTLGFTVQQMGAAVQGSFPDWSAEILFNETADASGEYGRVTVEINTATLVLGSVSDQAKGADFFNTASFPVAIFTAPIKAADEGYIAEGVLQLRGTEKPVSLPFTLEISGDTAVMKGEAVLDRRDFGMGESYQDEASVGFSVIVTTGLTAKRKD</sequence>
<evidence type="ECO:0000313" key="17">
    <source>
        <dbReference type="Proteomes" id="UP001198571"/>
    </source>
</evidence>
<evidence type="ECO:0000256" key="5">
    <source>
        <dbReference type="ARBA" id="ARBA00022617"/>
    </source>
</evidence>
<evidence type="ECO:0000256" key="4">
    <source>
        <dbReference type="ARBA" id="ARBA00022475"/>
    </source>
</evidence>
<evidence type="ECO:0000256" key="10">
    <source>
        <dbReference type="ARBA" id="ARBA00023004"/>
    </source>
</evidence>
<gene>
    <name evidence="16" type="ORF">H0485_08305</name>
</gene>
<feature type="region of interest" description="Disordered" evidence="13">
    <location>
        <begin position="230"/>
        <end position="256"/>
    </location>
</feature>
<dbReference type="Pfam" id="PF04264">
    <property type="entry name" value="YceI"/>
    <property type="match status" value="1"/>
</dbReference>
<keyword evidence="7" id="KW-0479">Metal-binding</keyword>
<organism evidence="16 17">
    <name type="scientific">Pseudogemmobacter faecipullorum</name>
    <dbReference type="NCBI Taxonomy" id="2755041"/>
    <lineage>
        <taxon>Bacteria</taxon>
        <taxon>Pseudomonadati</taxon>
        <taxon>Pseudomonadota</taxon>
        <taxon>Alphaproteobacteria</taxon>
        <taxon>Rhodobacterales</taxon>
        <taxon>Paracoccaceae</taxon>
        <taxon>Pseudogemmobacter</taxon>
    </lineage>
</organism>
<keyword evidence="17" id="KW-1185">Reference proteome</keyword>
<dbReference type="EMBL" id="JACDXX010000006">
    <property type="protein sequence ID" value="MCB5409999.1"/>
    <property type="molecule type" value="Genomic_DNA"/>
</dbReference>
<keyword evidence="10" id="KW-0408">Iron</keyword>
<keyword evidence="3" id="KW-0813">Transport</keyword>
<dbReference type="InterPro" id="IPR052168">
    <property type="entry name" value="Cytochrome_b561_oxidase"/>
</dbReference>
<accession>A0ABS8CKT3</accession>
<comment type="subcellular location">
    <subcellularLocation>
        <location evidence="2">Cell membrane</location>
        <topology evidence="2">Multi-pass membrane protein</topology>
    </subcellularLocation>
</comment>
<feature type="transmembrane region" description="Helical" evidence="14">
    <location>
        <begin position="55"/>
        <end position="75"/>
    </location>
</feature>
<comment type="similarity">
    <text evidence="12">Belongs to the cytochrome b561 family.</text>
</comment>
<keyword evidence="5" id="KW-0349">Heme</keyword>
<keyword evidence="9 14" id="KW-1133">Transmembrane helix</keyword>
<dbReference type="PANTHER" id="PTHR30529">
    <property type="entry name" value="CYTOCHROME B561"/>
    <property type="match status" value="1"/>
</dbReference>
<dbReference type="Gene3D" id="2.40.128.110">
    <property type="entry name" value="Lipid/polyisoprenoid-binding, YceI-like"/>
    <property type="match status" value="1"/>
</dbReference>
<feature type="transmembrane region" description="Helical" evidence="14">
    <location>
        <begin position="16"/>
        <end position="35"/>
    </location>
</feature>
<dbReference type="InterPro" id="IPR011577">
    <property type="entry name" value="Cyt_b561_bac/Ni-Hgenase"/>
</dbReference>
<keyword evidence="6 14" id="KW-0812">Transmembrane</keyword>
<dbReference type="Pfam" id="PF01292">
    <property type="entry name" value="Ni_hydr_CYTB"/>
    <property type="match status" value="1"/>
</dbReference>
<dbReference type="Proteomes" id="UP001198571">
    <property type="component" value="Unassembled WGS sequence"/>
</dbReference>
<dbReference type="PANTHER" id="PTHR30529:SF7">
    <property type="entry name" value="CYTOCHROME B561 BACTERIAL_NI-HYDROGENASE DOMAIN-CONTAINING PROTEIN"/>
    <property type="match status" value="1"/>
</dbReference>
<dbReference type="SUPFAM" id="SSF81342">
    <property type="entry name" value="Transmembrane di-heme cytochromes"/>
    <property type="match status" value="1"/>
</dbReference>
<evidence type="ECO:0000256" key="1">
    <source>
        <dbReference type="ARBA" id="ARBA00001970"/>
    </source>
</evidence>
<feature type="domain" description="Lipid/polyisoprenoid-binding YceI-like" evidence="15">
    <location>
        <begin position="260"/>
        <end position="416"/>
    </location>
</feature>
<feature type="transmembrane region" description="Helical" evidence="14">
    <location>
        <begin position="96"/>
        <end position="127"/>
    </location>
</feature>
<dbReference type="Gene3D" id="1.20.950.20">
    <property type="entry name" value="Transmembrane di-heme cytochromes, Chain C"/>
    <property type="match status" value="1"/>
</dbReference>
<evidence type="ECO:0000256" key="6">
    <source>
        <dbReference type="ARBA" id="ARBA00022692"/>
    </source>
</evidence>
<dbReference type="InterPro" id="IPR036761">
    <property type="entry name" value="TTHA0802/YceI-like_sf"/>
</dbReference>
<name>A0ABS8CKT3_9RHOB</name>
<evidence type="ECO:0000256" key="3">
    <source>
        <dbReference type="ARBA" id="ARBA00022448"/>
    </source>
</evidence>
<evidence type="ECO:0000256" key="14">
    <source>
        <dbReference type="SAM" id="Phobius"/>
    </source>
</evidence>
<evidence type="ECO:0000256" key="12">
    <source>
        <dbReference type="ARBA" id="ARBA00037975"/>
    </source>
</evidence>
<evidence type="ECO:0000256" key="9">
    <source>
        <dbReference type="ARBA" id="ARBA00022989"/>
    </source>
</evidence>
<evidence type="ECO:0000256" key="2">
    <source>
        <dbReference type="ARBA" id="ARBA00004651"/>
    </source>
</evidence>
<evidence type="ECO:0000256" key="11">
    <source>
        <dbReference type="ARBA" id="ARBA00023136"/>
    </source>
</evidence>
<dbReference type="InterPro" id="IPR007372">
    <property type="entry name" value="Lipid/polyisoprenoid-bd_YceI"/>
</dbReference>
<keyword evidence="8" id="KW-0249">Electron transport</keyword>
<keyword evidence="4" id="KW-1003">Cell membrane</keyword>
<dbReference type="SMART" id="SM00867">
    <property type="entry name" value="YceI"/>
    <property type="match status" value="1"/>
</dbReference>
<evidence type="ECO:0000256" key="7">
    <source>
        <dbReference type="ARBA" id="ARBA00022723"/>
    </source>
</evidence>
<evidence type="ECO:0000313" key="16">
    <source>
        <dbReference type="EMBL" id="MCB5409999.1"/>
    </source>
</evidence>
<protein>
    <submittedName>
        <fullName evidence="16">Cytochrome b/b6 domain-containing protein</fullName>
    </submittedName>
</protein>
<dbReference type="RefSeq" id="WP_226934905.1">
    <property type="nucleotide sequence ID" value="NZ_JACDXX010000006.1"/>
</dbReference>
<evidence type="ECO:0000256" key="13">
    <source>
        <dbReference type="SAM" id="MobiDB-lite"/>
    </source>
</evidence>
<comment type="cofactor">
    <cofactor evidence="1">
        <name>heme b</name>
        <dbReference type="ChEBI" id="CHEBI:60344"/>
    </cofactor>
</comment>
<dbReference type="InterPro" id="IPR016174">
    <property type="entry name" value="Di-haem_cyt_TM"/>
</dbReference>
<reference evidence="16 17" key="1">
    <citation type="submission" date="2020-07" db="EMBL/GenBank/DDBJ databases">
        <title>Pseudogemmobacter sp. nov., isolated from poultry manure in Taiwan.</title>
        <authorList>
            <person name="Lin S.-Y."/>
            <person name="Tang Y.-S."/>
            <person name="Young C.-C."/>
        </authorList>
    </citation>
    <scope>NUCLEOTIDE SEQUENCE [LARGE SCALE GENOMIC DNA]</scope>
    <source>
        <strain evidence="16 17">CC-YST710</strain>
    </source>
</reference>
<comment type="caution">
    <text evidence="16">The sequence shown here is derived from an EMBL/GenBank/DDBJ whole genome shotgun (WGS) entry which is preliminary data.</text>
</comment>
<dbReference type="SUPFAM" id="SSF101874">
    <property type="entry name" value="YceI-like"/>
    <property type="match status" value="1"/>
</dbReference>